<dbReference type="GO" id="GO:0016493">
    <property type="term" value="F:C-C chemokine receptor activity"/>
    <property type="evidence" value="ECO:0007669"/>
    <property type="project" value="TreeGrafter"/>
</dbReference>
<dbReference type="InterPro" id="IPR050119">
    <property type="entry name" value="CCR1-9-like"/>
</dbReference>
<feature type="transmembrane region" description="Helical" evidence="9">
    <location>
        <begin position="113"/>
        <end position="143"/>
    </location>
</feature>
<feature type="transmembrane region" description="Helical" evidence="9">
    <location>
        <begin position="164"/>
        <end position="188"/>
    </location>
</feature>
<keyword evidence="6 8" id="KW-0675">Receptor</keyword>
<dbReference type="PRINTS" id="PR00237">
    <property type="entry name" value="GPCRRHODOPSN"/>
</dbReference>
<feature type="transmembrane region" description="Helical" evidence="9">
    <location>
        <begin position="224"/>
        <end position="243"/>
    </location>
</feature>
<evidence type="ECO:0000313" key="12">
    <source>
        <dbReference type="Proteomes" id="UP001178508"/>
    </source>
</evidence>
<organism evidence="11 12">
    <name type="scientific">Xyrichtys novacula</name>
    <name type="common">Pearly razorfish</name>
    <name type="synonym">Hemipteronotus novacula</name>
    <dbReference type="NCBI Taxonomy" id="13765"/>
    <lineage>
        <taxon>Eukaryota</taxon>
        <taxon>Metazoa</taxon>
        <taxon>Chordata</taxon>
        <taxon>Craniata</taxon>
        <taxon>Vertebrata</taxon>
        <taxon>Euteleostomi</taxon>
        <taxon>Actinopterygii</taxon>
        <taxon>Neopterygii</taxon>
        <taxon>Teleostei</taxon>
        <taxon>Neoteleostei</taxon>
        <taxon>Acanthomorphata</taxon>
        <taxon>Eupercaria</taxon>
        <taxon>Labriformes</taxon>
        <taxon>Labridae</taxon>
        <taxon>Xyrichtys</taxon>
    </lineage>
</organism>
<name>A0AAV1FTS4_XYRNO</name>
<feature type="domain" description="G-protein coupled receptors family 1 profile" evidence="10">
    <location>
        <begin position="66"/>
        <end position="320"/>
    </location>
</feature>
<keyword evidence="2 8" id="KW-0812">Transmembrane</keyword>
<evidence type="ECO:0000256" key="9">
    <source>
        <dbReference type="SAM" id="Phobius"/>
    </source>
</evidence>
<dbReference type="GO" id="GO:0060326">
    <property type="term" value="P:cell chemotaxis"/>
    <property type="evidence" value="ECO:0007669"/>
    <property type="project" value="TreeGrafter"/>
</dbReference>
<keyword evidence="7 8" id="KW-0807">Transducer</keyword>
<sequence length="372" mass="41932">MAVTEIFTTLELPDTNETDYIYNDTGYIYDIGTDYLCDDEVKGLQTFYVVIQPMLYCLIFLLGVIGNGLMITVLLGRWRHLRITEVYLLHLALTDLMLLFTLPFSVVESVAGWLFGGFLCKMVGVLKNLNLLCGSFLLACIGFDRYLAIVRAIPSLQSRRLETVHLACFILWLFCLAFTIPHAVFLSVKADPRNSSRLSCLYYEFGIHAHNWVLTSRVLDHVCFFLPLAAMSYCYTAVVVTLFKSQRSKAKQGAIRLALLITLVFCFCWLPYNITLLVKTLVDMQVFSYSSCALFVSLQPVLDVTQSLGFSHCCLNPFLYAFVGVRFRNELLKLLSKMGCGRVCQPFIRGQGYSRPSVSEGTTSISTTHATI</sequence>
<dbReference type="PROSITE" id="PS50262">
    <property type="entry name" value="G_PROTEIN_RECEP_F1_2"/>
    <property type="match status" value="1"/>
</dbReference>
<dbReference type="InterPro" id="IPR017452">
    <property type="entry name" value="GPCR_Rhodpsn_7TM"/>
</dbReference>
<dbReference type="EMBL" id="OY660873">
    <property type="protein sequence ID" value="CAJ1064987.1"/>
    <property type="molecule type" value="Genomic_DNA"/>
</dbReference>
<keyword evidence="12" id="KW-1185">Reference proteome</keyword>
<gene>
    <name evidence="11" type="ORF">XNOV1_A029564</name>
</gene>
<comment type="similarity">
    <text evidence="8">Belongs to the G-protein coupled receptor 1 family.</text>
</comment>
<evidence type="ECO:0000256" key="6">
    <source>
        <dbReference type="ARBA" id="ARBA00023170"/>
    </source>
</evidence>
<feature type="transmembrane region" description="Helical" evidence="9">
    <location>
        <begin position="255"/>
        <end position="274"/>
    </location>
</feature>
<proteinExistence type="inferred from homology"/>
<feature type="transmembrane region" description="Helical" evidence="9">
    <location>
        <begin position="87"/>
        <end position="107"/>
    </location>
</feature>
<evidence type="ECO:0000259" key="10">
    <source>
        <dbReference type="PROSITE" id="PS50262"/>
    </source>
</evidence>
<evidence type="ECO:0000256" key="7">
    <source>
        <dbReference type="ARBA" id="ARBA00023224"/>
    </source>
</evidence>
<dbReference type="InterPro" id="IPR000276">
    <property type="entry name" value="GPCR_Rhodpsn"/>
</dbReference>
<protein>
    <submittedName>
        <fullName evidence="11">C-X-C chemokine receptor type 5</fullName>
    </submittedName>
</protein>
<evidence type="ECO:0000256" key="2">
    <source>
        <dbReference type="ARBA" id="ARBA00022692"/>
    </source>
</evidence>
<dbReference type="Pfam" id="PF00001">
    <property type="entry name" value="7tm_1"/>
    <property type="match status" value="1"/>
</dbReference>
<keyword evidence="4 8" id="KW-0297">G-protein coupled receptor</keyword>
<dbReference type="GO" id="GO:0006955">
    <property type="term" value="P:immune response"/>
    <property type="evidence" value="ECO:0007669"/>
    <property type="project" value="TreeGrafter"/>
</dbReference>
<keyword evidence="5 9" id="KW-0472">Membrane</keyword>
<evidence type="ECO:0000256" key="8">
    <source>
        <dbReference type="RuleBase" id="RU000688"/>
    </source>
</evidence>
<dbReference type="PANTHER" id="PTHR10489">
    <property type="entry name" value="CELL ADHESION MOLECULE"/>
    <property type="match status" value="1"/>
</dbReference>
<dbReference type="Proteomes" id="UP001178508">
    <property type="component" value="Chromosome 10"/>
</dbReference>
<dbReference type="GO" id="GO:0009897">
    <property type="term" value="C:external side of plasma membrane"/>
    <property type="evidence" value="ECO:0007669"/>
    <property type="project" value="TreeGrafter"/>
</dbReference>
<dbReference type="PROSITE" id="PS00237">
    <property type="entry name" value="G_PROTEIN_RECEP_F1_1"/>
    <property type="match status" value="1"/>
</dbReference>
<comment type="subcellular location">
    <subcellularLocation>
        <location evidence="1">Membrane</location>
    </subcellularLocation>
</comment>
<keyword evidence="3 9" id="KW-1133">Transmembrane helix</keyword>
<dbReference type="SUPFAM" id="SSF81321">
    <property type="entry name" value="Family A G protein-coupled receptor-like"/>
    <property type="match status" value="1"/>
</dbReference>
<dbReference type="Gene3D" id="1.20.1070.10">
    <property type="entry name" value="Rhodopsin 7-helix transmembrane proteins"/>
    <property type="match status" value="1"/>
</dbReference>
<dbReference type="GO" id="GO:0019957">
    <property type="term" value="F:C-C chemokine binding"/>
    <property type="evidence" value="ECO:0007669"/>
    <property type="project" value="TreeGrafter"/>
</dbReference>
<evidence type="ECO:0000313" key="11">
    <source>
        <dbReference type="EMBL" id="CAJ1064987.1"/>
    </source>
</evidence>
<dbReference type="GO" id="GO:0019722">
    <property type="term" value="P:calcium-mediated signaling"/>
    <property type="evidence" value="ECO:0007669"/>
    <property type="project" value="TreeGrafter"/>
</dbReference>
<reference evidence="11" key="1">
    <citation type="submission" date="2023-08" db="EMBL/GenBank/DDBJ databases">
        <authorList>
            <person name="Alioto T."/>
            <person name="Alioto T."/>
            <person name="Gomez Garrido J."/>
        </authorList>
    </citation>
    <scope>NUCLEOTIDE SEQUENCE</scope>
</reference>
<dbReference type="PANTHER" id="PTHR10489:SF618">
    <property type="entry name" value="C-X-C CHEMOKINE RECEPTOR TYPE 5"/>
    <property type="match status" value="1"/>
</dbReference>
<evidence type="ECO:0000256" key="4">
    <source>
        <dbReference type="ARBA" id="ARBA00023040"/>
    </source>
</evidence>
<evidence type="ECO:0000256" key="5">
    <source>
        <dbReference type="ARBA" id="ARBA00023136"/>
    </source>
</evidence>
<feature type="transmembrane region" description="Helical" evidence="9">
    <location>
        <begin position="53"/>
        <end position="75"/>
    </location>
</feature>
<evidence type="ECO:0000256" key="1">
    <source>
        <dbReference type="ARBA" id="ARBA00004370"/>
    </source>
</evidence>
<accession>A0AAV1FTS4</accession>
<dbReference type="GO" id="GO:0007204">
    <property type="term" value="P:positive regulation of cytosolic calcium ion concentration"/>
    <property type="evidence" value="ECO:0007669"/>
    <property type="project" value="TreeGrafter"/>
</dbReference>
<evidence type="ECO:0000256" key="3">
    <source>
        <dbReference type="ARBA" id="ARBA00022989"/>
    </source>
</evidence>
<dbReference type="AlphaFoldDB" id="A0AAV1FTS4"/>